<gene>
    <name evidence="4 6" type="primary">clec-61</name>
    <name evidence="4" type="ORF">CELE_ZK666.7</name>
    <name evidence="6" type="ORF">ZK666.7</name>
</gene>
<dbReference type="AlphaFoldDB" id="Q23565"/>
<dbReference type="CTD" id="174613"/>
<dbReference type="SMART" id="SM00327">
    <property type="entry name" value="VWA"/>
    <property type="match status" value="1"/>
</dbReference>
<dbReference type="PhylomeDB" id="Q23565"/>
<keyword evidence="5" id="KW-1185">Reference proteome</keyword>
<reference evidence="4 5" key="1">
    <citation type="journal article" date="1998" name="Science">
        <title>Genome sequence of the nematode C. elegans: a platform for investigating biology.</title>
        <authorList>
            <consortium name="The C. elegans sequencing consortium"/>
            <person name="Sulson J.E."/>
            <person name="Waterston R."/>
        </authorList>
    </citation>
    <scope>NUCLEOTIDE SEQUENCE [LARGE SCALE GENOMIC DNA]</scope>
    <source>
        <strain evidence="4 5">Bristol N2</strain>
    </source>
</reference>
<dbReference type="FunFam" id="3.40.50.410:FF:000136">
    <property type="entry name" value="C-type LECtin"/>
    <property type="match status" value="1"/>
</dbReference>
<evidence type="ECO:0000256" key="1">
    <source>
        <dbReference type="SAM" id="SignalP"/>
    </source>
</evidence>
<dbReference type="UCSC" id="ZK666.7">
    <property type="organism name" value="c. elegans"/>
</dbReference>
<dbReference type="InParanoid" id="Q23565"/>
<dbReference type="PANTHER" id="PTHR31024:SF11">
    <property type="entry name" value="C-TYPE LECTIN-RELATED"/>
    <property type="match status" value="1"/>
</dbReference>
<dbReference type="Bgee" id="WBGene00014047">
    <property type="expression patterns" value="Expressed in larva and 1 other cell type or tissue"/>
</dbReference>
<evidence type="ECO:0000259" key="3">
    <source>
        <dbReference type="PROSITE" id="PS50234"/>
    </source>
</evidence>
<dbReference type="OMA" id="NWQWEQP"/>
<dbReference type="PaxDb" id="6239-ZK666.7"/>
<dbReference type="GeneID" id="174613"/>
<dbReference type="SMART" id="SM00034">
    <property type="entry name" value="CLECT"/>
    <property type="match status" value="1"/>
</dbReference>
<dbReference type="Gene3D" id="3.10.100.10">
    <property type="entry name" value="Mannose-Binding Protein A, subunit A"/>
    <property type="match status" value="1"/>
</dbReference>
<dbReference type="FunFam" id="3.10.100.10:FF:000142">
    <property type="entry name" value="C-type LECtin"/>
    <property type="match status" value="1"/>
</dbReference>
<dbReference type="SUPFAM" id="SSF56436">
    <property type="entry name" value="C-type lectin-like"/>
    <property type="match status" value="1"/>
</dbReference>
<dbReference type="AGR" id="WB:WBGene00014047"/>
<dbReference type="Proteomes" id="UP000001940">
    <property type="component" value="Chromosome II"/>
</dbReference>
<feature type="domain" description="C-type lectin" evidence="2">
    <location>
        <begin position="258"/>
        <end position="388"/>
    </location>
</feature>
<feature type="chain" id="PRO_5004201346" evidence="1">
    <location>
        <begin position="20"/>
        <end position="403"/>
    </location>
</feature>
<dbReference type="KEGG" id="cel:CELE_ZK666.7"/>
<dbReference type="InterPro" id="IPR001304">
    <property type="entry name" value="C-type_lectin-like"/>
</dbReference>
<dbReference type="PANTHER" id="PTHR31024">
    <property type="entry name" value="C-TYPE LECTIN"/>
    <property type="match status" value="1"/>
</dbReference>
<dbReference type="OrthoDB" id="5817090at2759"/>
<feature type="domain" description="VWFA" evidence="3">
    <location>
        <begin position="47"/>
        <end position="233"/>
    </location>
</feature>
<dbReference type="PROSITE" id="PS50234">
    <property type="entry name" value="VWFA"/>
    <property type="match status" value="1"/>
</dbReference>
<evidence type="ECO:0000313" key="5">
    <source>
        <dbReference type="Proteomes" id="UP000001940"/>
    </source>
</evidence>
<dbReference type="PROSITE" id="PS50041">
    <property type="entry name" value="C_TYPE_LECTIN_2"/>
    <property type="match status" value="1"/>
</dbReference>
<dbReference type="InterPro" id="IPR036465">
    <property type="entry name" value="vWFA_dom_sf"/>
</dbReference>
<dbReference type="HOGENOM" id="CLU_060615_0_0_1"/>
<dbReference type="eggNOG" id="ENOG502TH7J">
    <property type="taxonomic scope" value="Eukaryota"/>
</dbReference>
<name>Q23565_CAEEL</name>
<sequence length="403" mass="44501">MAMKFLLTCFLLGITFCLGSPVSQSSNCQDGYMDRVCGEDETHLWLDIVAVVDNSKGMTDKGVVTVAGQIVSLFVDGQQLGIDPNQPRTTRIGIVTYNRDATVVADLNKITSIDQLADIVFGALHKASSIADSYLHAGLEAADDLLQRQSFATSRGHYKKLVIVYASEYSGTGTQDPLPLATRMKVDVAIATVAYGQDNVNGFLRQLSQIATPGYNFTNQNGIQLVPELRATMVQVNCYCPNQWFQMRQSYSDESSLKYGVCIHPVTLGATRTAAKLSCRNQWNNAYMINEYTQTKHDFTLQVIENITAFTQPYTYYIGLSYSNGNWQWEQPNGQPLAQLQTWSDWCPGYPTASSTDTAVVNVQSSSSSAKTCWQNTKSSLTNMYVCEVATCDSTNYCTAEKI</sequence>
<evidence type="ECO:0007829" key="7">
    <source>
        <dbReference type="PeptideAtlas" id="Q23565"/>
    </source>
</evidence>
<dbReference type="Pfam" id="PF00092">
    <property type="entry name" value="VWA"/>
    <property type="match status" value="1"/>
</dbReference>
<dbReference type="SMR" id="Q23565"/>
<dbReference type="GO" id="GO:0050830">
    <property type="term" value="P:defense response to Gram-positive bacterium"/>
    <property type="evidence" value="ECO:0000316"/>
    <property type="project" value="UniProtKB"/>
</dbReference>
<organism evidence="4 5">
    <name type="scientific">Caenorhabditis elegans</name>
    <dbReference type="NCBI Taxonomy" id="6239"/>
    <lineage>
        <taxon>Eukaryota</taxon>
        <taxon>Metazoa</taxon>
        <taxon>Ecdysozoa</taxon>
        <taxon>Nematoda</taxon>
        <taxon>Chromadorea</taxon>
        <taxon>Rhabditida</taxon>
        <taxon>Rhabditina</taxon>
        <taxon>Rhabditomorpha</taxon>
        <taxon>Rhabditoidea</taxon>
        <taxon>Rhabditidae</taxon>
        <taxon>Peloderinae</taxon>
        <taxon>Caenorhabditis</taxon>
    </lineage>
</organism>
<dbReference type="PIR" id="T27948">
    <property type="entry name" value="T27948"/>
</dbReference>
<dbReference type="EMBL" id="BX284602">
    <property type="protein sequence ID" value="CAA88986.1"/>
    <property type="molecule type" value="Genomic_DNA"/>
</dbReference>
<evidence type="ECO:0000313" key="4">
    <source>
        <dbReference type="EMBL" id="CAA88986.1"/>
    </source>
</evidence>
<evidence type="ECO:0000259" key="2">
    <source>
        <dbReference type="PROSITE" id="PS50041"/>
    </source>
</evidence>
<accession>Q23565</accession>
<dbReference type="InterPro" id="IPR016186">
    <property type="entry name" value="C-type_lectin-like/link_sf"/>
</dbReference>
<dbReference type="Gene3D" id="3.40.50.410">
    <property type="entry name" value="von Willebrand factor, type A domain"/>
    <property type="match status" value="1"/>
</dbReference>
<evidence type="ECO:0000313" key="6">
    <source>
        <dbReference type="WormBase" id="ZK666.7"/>
    </source>
</evidence>
<dbReference type="WormBase" id="ZK666.7">
    <property type="protein sequence ID" value="CE02392"/>
    <property type="gene ID" value="WBGene00014047"/>
    <property type="gene designation" value="clec-61"/>
</dbReference>
<proteinExistence type="evidence at protein level"/>
<protein>
    <submittedName>
        <fullName evidence="4">VWFA domain-containing protein</fullName>
    </submittedName>
</protein>
<dbReference type="STRING" id="6239.ZK666.7.1"/>
<keyword evidence="7" id="KW-1267">Proteomics identification</keyword>
<dbReference type="InterPro" id="IPR016187">
    <property type="entry name" value="CTDL_fold"/>
</dbReference>
<dbReference type="SUPFAM" id="SSF53300">
    <property type="entry name" value="vWA-like"/>
    <property type="match status" value="1"/>
</dbReference>
<dbReference type="CDD" id="cd00037">
    <property type="entry name" value="CLECT"/>
    <property type="match status" value="1"/>
</dbReference>
<dbReference type="RefSeq" id="NP_496260.1">
    <property type="nucleotide sequence ID" value="NM_063859.5"/>
</dbReference>
<dbReference type="InterPro" id="IPR002035">
    <property type="entry name" value="VWF_A"/>
</dbReference>
<feature type="signal peptide" evidence="1">
    <location>
        <begin position="1"/>
        <end position="19"/>
    </location>
</feature>
<dbReference type="PeptideAtlas" id="Q23565"/>
<dbReference type="FunCoup" id="Q23565">
    <property type="interactions" value="11"/>
</dbReference>
<keyword evidence="1" id="KW-0732">Signal</keyword>